<dbReference type="AlphaFoldDB" id="A0A841V532"/>
<dbReference type="EMBL" id="JACEGC010000047">
    <property type="protein sequence ID" value="MBC1195837.1"/>
    <property type="molecule type" value="Genomic_DNA"/>
</dbReference>
<comment type="similarity">
    <text evidence="1">Belongs to the CRISPR-associated Csm3 family.</text>
</comment>
<evidence type="ECO:0000256" key="1">
    <source>
        <dbReference type="ARBA" id="ARBA00006342"/>
    </source>
</evidence>
<evidence type="ECO:0000256" key="3">
    <source>
        <dbReference type="ARBA" id="ARBA00022722"/>
    </source>
</evidence>
<comment type="caution">
    <text evidence="10">The sequence shown here is derived from an EMBL/GenBank/DDBJ whole genome shotgun (WGS) entry which is preliminary data.</text>
</comment>
<keyword evidence="6" id="KW-0694">RNA-binding</keyword>
<dbReference type="InterPro" id="IPR013412">
    <property type="entry name" value="CRISPR-assoc_RAMP_Csm3"/>
</dbReference>
<evidence type="ECO:0000313" key="11">
    <source>
        <dbReference type="Proteomes" id="UP000525432"/>
    </source>
</evidence>
<keyword evidence="7" id="KW-0051">Antiviral defense</keyword>
<name>A0A841V532_MICAE</name>
<evidence type="ECO:0000256" key="5">
    <source>
        <dbReference type="ARBA" id="ARBA00022801"/>
    </source>
</evidence>
<evidence type="ECO:0000256" key="2">
    <source>
        <dbReference type="ARBA" id="ARBA00022150"/>
    </source>
</evidence>
<reference evidence="10 11" key="1">
    <citation type="submission" date="2020-07" db="EMBL/GenBank/DDBJ databases">
        <title>Genomes of two Microcystis aeruginosa (Cyanobacteria) strains from Florida (USA) with disparate toxicogenic potential.</title>
        <authorList>
            <person name="Lefler F.W."/>
            <person name="Barbosa M."/>
            <person name="Berthold D.E."/>
            <person name="Laughinghouse H.D. IV."/>
        </authorList>
    </citation>
    <scope>NUCLEOTIDE SEQUENCE [LARGE SCALE GENOMIC DNA]</scope>
    <source>
        <strain evidence="10 11">BLCCF158</strain>
    </source>
</reference>
<proteinExistence type="inferred from homology"/>
<dbReference type="InterPro" id="IPR005537">
    <property type="entry name" value="RAMP_III_fam"/>
</dbReference>
<evidence type="ECO:0000259" key="9">
    <source>
        <dbReference type="Pfam" id="PF03787"/>
    </source>
</evidence>
<dbReference type="PANTHER" id="PTHR35579">
    <property type="entry name" value="CRISPR SYSTEM CMS ENDORIBONUCLEASE CSM3"/>
    <property type="match status" value="1"/>
</dbReference>
<dbReference type="Proteomes" id="UP000525432">
    <property type="component" value="Unassembled WGS sequence"/>
</dbReference>
<dbReference type="GO" id="GO:0051607">
    <property type="term" value="P:defense response to virus"/>
    <property type="evidence" value="ECO:0007669"/>
    <property type="project" value="UniProtKB-KW"/>
</dbReference>
<keyword evidence="5" id="KW-0378">Hydrolase</keyword>
<gene>
    <name evidence="10" type="primary">csm3</name>
    <name evidence="10" type="ORF">H0901_11330</name>
</gene>
<dbReference type="RefSeq" id="WP_185239743.1">
    <property type="nucleotide sequence ID" value="NZ_JACEGC010000047.1"/>
</dbReference>
<evidence type="ECO:0000256" key="4">
    <source>
        <dbReference type="ARBA" id="ARBA00022759"/>
    </source>
</evidence>
<dbReference type="PANTHER" id="PTHR35579:SF3">
    <property type="entry name" value="CRISPR SYSTEM CMS ENDORIBONUCLEASE CSM3"/>
    <property type="match status" value="1"/>
</dbReference>
<dbReference type="GO" id="GO:0003723">
    <property type="term" value="F:RNA binding"/>
    <property type="evidence" value="ECO:0007669"/>
    <property type="project" value="UniProtKB-KW"/>
</dbReference>
<dbReference type="GO" id="GO:0004519">
    <property type="term" value="F:endonuclease activity"/>
    <property type="evidence" value="ECO:0007669"/>
    <property type="project" value="UniProtKB-KW"/>
</dbReference>
<dbReference type="Pfam" id="PF03787">
    <property type="entry name" value="RAMPs"/>
    <property type="match status" value="1"/>
</dbReference>
<evidence type="ECO:0000256" key="7">
    <source>
        <dbReference type="ARBA" id="ARBA00023118"/>
    </source>
</evidence>
<keyword evidence="3" id="KW-0540">Nuclease</keyword>
<accession>A0A841V532</accession>
<keyword evidence="4" id="KW-0255">Endonuclease</keyword>
<dbReference type="InterPro" id="IPR052216">
    <property type="entry name" value="CRISPR_Csm3_endoribonuclease"/>
</dbReference>
<sequence>MPASTTQKPLLGKFTITSDLFVETGLHIGGGGETLDIGGLDKPVIRNPLTRYPYLPGSSIKGKLRSIIERLLNKPLNRPGGSGTYRYESDDLEDGFTQIKQNNEPLLIRFDGASTCEISRLFGSTGVDCWIETERANSGELERVKNVQRRSIAWVSGSRSGRFLEGNQSLNEGESQQEFVRVKGRNCPSRLIIRDCHLSTKSAERLRTVDTGLYMTEWKFENGIDRVTAAANPRQVERVPAGSEFKFELVYTVEDPQQAIEDIKNLAIALAILEDDALGGHGSRGYGKVKFRKFNFSYRDLAQYRRITSTPANESELEPLPFQPFESTQNLLDNFLSLQENIQRRLDSQGDG</sequence>
<feature type="domain" description="CRISPR type III-associated protein" evidence="9">
    <location>
        <begin position="23"/>
        <end position="290"/>
    </location>
</feature>
<dbReference type="GO" id="GO:0016787">
    <property type="term" value="F:hydrolase activity"/>
    <property type="evidence" value="ECO:0007669"/>
    <property type="project" value="UniProtKB-KW"/>
</dbReference>
<evidence type="ECO:0000256" key="8">
    <source>
        <dbReference type="ARBA" id="ARBA00033183"/>
    </source>
</evidence>
<evidence type="ECO:0000313" key="10">
    <source>
        <dbReference type="EMBL" id="MBC1195837.1"/>
    </source>
</evidence>
<organism evidence="10 11">
    <name type="scientific">Microcystis aeruginosa BLCC-F158</name>
    <dbReference type="NCBI Taxonomy" id="2755316"/>
    <lineage>
        <taxon>Bacteria</taxon>
        <taxon>Bacillati</taxon>
        <taxon>Cyanobacteriota</taxon>
        <taxon>Cyanophyceae</taxon>
        <taxon>Oscillatoriophycideae</taxon>
        <taxon>Chroococcales</taxon>
        <taxon>Microcystaceae</taxon>
        <taxon>Microcystis</taxon>
    </lineage>
</organism>
<protein>
    <recommendedName>
        <fullName evidence="2">CRISPR system Cms endoribonuclease Csm3</fullName>
    </recommendedName>
    <alternativeName>
        <fullName evidence="8">CRISPR type III A-associated RAMP protein Csm3</fullName>
    </alternativeName>
</protein>
<dbReference type="NCBIfam" id="TIGR02582">
    <property type="entry name" value="cas7_TM1809"/>
    <property type="match status" value="2"/>
</dbReference>
<evidence type="ECO:0000256" key="6">
    <source>
        <dbReference type="ARBA" id="ARBA00022884"/>
    </source>
</evidence>